<dbReference type="Gene3D" id="3.40.190.10">
    <property type="entry name" value="Periplasmic binding protein-like II"/>
    <property type="match status" value="3"/>
</dbReference>
<dbReference type="EMBL" id="BMTL01000011">
    <property type="protein sequence ID" value="GGR89438.1"/>
    <property type="molecule type" value="Genomic_DNA"/>
</dbReference>
<dbReference type="Pfam" id="PF01547">
    <property type="entry name" value="SBP_bac_1"/>
    <property type="match status" value="1"/>
</dbReference>
<gene>
    <name evidence="3" type="ORF">GCM10010269_30680</name>
</gene>
<evidence type="ECO:0000256" key="1">
    <source>
        <dbReference type="SAM" id="MobiDB-lite"/>
    </source>
</evidence>
<evidence type="ECO:0000256" key="2">
    <source>
        <dbReference type="SAM" id="SignalP"/>
    </source>
</evidence>
<dbReference type="SUPFAM" id="SSF53850">
    <property type="entry name" value="Periplasmic binding protein-like II"/>
    <property type="match status" value="1"/>
</dbReference>
<comment type="caution">
    <text evidence="3">The sequence shown here is derived from an EMBL/GenBank/DDBJ whole genome shotgun (WGS) entry which is preliminary data.</text>
</comment>
<feature type="compositionally biased region" description="Basic and acidic residues" evidence="1">
    <location>
        <begin position="129"/>
        <end position="143"/>
    </location>
</feature>
<protein>
    <submittedName>
        <fullName evidence="3">ABC transporter substrate-binding protein</fullName>
    </submittedName>
</protein>
<dbReference type="RefSeq" id="WP_190149805.1">
    <property type="nucleotide sequence ID" value="NZ_BMTL01000011.1"/>
</dbReference>
<keyword evidence="2" id="KW-0732">Signal</keyword>
<evidence type="ECO:0000313" key="3">
    <source>
        <dbReference type="EMBL" id="GGR89438.1"/>
    </source>
</evidence>
<name>A0A918FV92_9ACTN</name>
<dbReference type="AlphaFoldDB" id="A0A918FV92"/>
<organism evidence="3 4">
    <name type="scientific">Streptomyces humidus</name>
    <dbReference type="NCBI Taxonomy" id="52259"/>
    <lineage>
        <taxon>Bacteria</taxon>
        <taxon>Bacillati</taxon>
        <taxon>Actinomycetota</taxon>
        <taxon>Actinomycetes</taxon>
        <taxon>Kitasatosporales</taxon>
        <taxon>Streptomycetaceae</taxon>
        <taxon>Streptomyces</taxon>
    </lineage>
</organism>
<feature type="region of interest" description="Disordered" evidence="1">
    <location>
        <begin position="118"/>
        <end position="165"/>
    </location>
</feature>
<sequence>MRIPTAPLVRCTLVLGLLLGPAACGEPTDSKVTIMVPWSGAEFQAFYAVVQAFERSHPGIDVEPQVTRALTQQLDAAVAADAEPDLAVLPSVGAIAKYQQEGALRKLDVDTADYAQPFRGLGMHRTNHTTKDAKDGQGTKETTETQGSQGSQKGDGGGDGESTDDVYAIPVKADVKSLVWYDATATPKPPADWAALRSRHYTWCLGLESGPTSGWPGADWIADLLLAEKGVQAYTAWASGNAHWDKGPVHGAWTMWGDLVAGARGDAAKTGFRAAVKNMPACSLSHGTLSAMGFDAAQVKKRRYLYVSPPGNTLQVSADFVGKFTGNASADEFIAYLASTPAQRMWVNRPGFALSADRQVAVEDYDDAVQGEIAGMLHTSAYTLCFSAADAMDPDVSAAFYRAVLEYADGAAEGPLLKALDKVQAALGSARSTSPPLCGTP</sequence>
<accession>A0A918FV92</accession>
<evidence type="ECO:0000313" key="4">
    <source>
        <dbReference type="Proteomes" id="UP000606194"/>
    </source>
</evidence>
<proteinExistence type="predicted"/>
<keyword evidence="4" id="KW-1185">Reference proteome</keyword>
<reference evidence="3" key="2">
    <citation type="submission" date="2020-09" db="EMBL/GenBank/DDBJ databases">
        <authorList>
            <person name="Sun Q."/>
            <person name="Ohkuma M."/>
        </authorList>
    </citation>
    <scope>NUCLEOTIDE SEQUENCE</scope>
    <source>
        <strain evidence="3">JCM 4386</strain>
    </source>
</reference>
<dbReference type="InterPro" id="IPR006059">
    <property type="entry name" value="SBP"/>
</dbReference>
<dbReference type="Proteomes" id="UP000606194">
    <property type="component" value="Unassembled WGS sequence"/>
</dbReference>
<feature type="signal peptide" evidence="2">
    <location>
        <begin position="1"/>
        <end position="25"/>
    </location>
</feature>
<feature type="chain" id="PRO_5037065058" evidence="2">
    <location>
        <begin position="26"/>
        <end position="441"/>
    </location>
</feature>
<reference evidence="3" key="1">
    <citation type="journal article" date="2014" name="Int. J. Syst. Evol. Microbiol.">
        <title>Complete genome sequence of Corynebacterium casei LMG S-19264T (=DSM 44701T), isolated from a smear-ripened cheese.</title>
        <authorList>
            <consortium name="US DOE Joint Genome Institute (JGI-PGF)"/>
            <person name="Walter F."/>
            <person name="Albersmeier A."/>
            <person name="Kalinowski J."/>
            <person name="Ruckert C."/>
        </authorList>
    </citation>
    <scope>NUCLEOTIDE SEQUENCE</scope>
    <source>
        <strain evidence="3">JCM 4386</strain>
    </source>
</reference>